<accession>A0A5M3WNU5</accession>
<organism evidence="1 2">
    <name type="scientific">Acrocarpospora macrocephala</name>
    <dbReference type="NCBI Taxonomy" id="150177"/>
    <lineage>
        <taxon>Bacteria</taxon>
        <taxon>Bacillati</taxon>
        <taxon>Actinomycetota</taxon>
        <taxon>Actinomycetes</taxon>
        <taxon>Streptosporangiales</taxon>
        <taxon>Streptosporangiaceae</taxon>
        <taxon>Acrocarpospora</taxon>
    </lineage>
</organism>
<dbReference type="Proteomes" id="UP000331127">
    <property type="component" value="Unassembled WGS sequence"/>
</dbReference>
<evidence type="ECO:0000313" key="2">
    <source>
        <dbReference type="Proteomes" id="UP000331127"/>
    </source>
</evidence>
<dbReference type="AlphaFoldDB" id="A0A5M3WNU5"/>
<name>A0A5M3WNU5_9ACTN</name>
<sequence length="61" mass="6250">MTGLLLTVEEAAEALAISSNKLDQLLDSGAIDSIRADGCLLIPIGSLHLYVLGLASLEAAV</sequence>
<proteinExistence type="predicted"/>
<evidence type="ECO:0000313" key="1">
    <source>
        <dbReference type="EMBL" id="GES08423.1"/>
    </source>
</evidence>
<gene>
    <name evidence="1" type="ORF">Amac_020190</name>
</gene>
<dbReference type="EMBL" id="BLAE01000010">
    <property type="protein sequence ID" value="GES08423.1"/>
    <property type="molecule type" value="Genomic_DNA"/>
</dbReference>
<dbReference type="RefSeq" id="WP_155354028.1">
    <property type="nucleotide sequence ID" value="NZ_BAAAHL010000038.1"/>
</dbReference>
<comment type="caution">
    <text evidence="1">The sequence shown here is derived from an EMBL/GenBank/DDBJ whole genome shotgun (WGS) entry which is preliminary data.</text>
</comment>
<reference evidence="1 2" key="1">
    <citation type="submission" date="2019-10" db="EMBL/GenBank/DDBJ databases">
        <title>Whole genome shotgun sequence of Acrocarpospora macrocephala NBRC 16266.</title>
        <authorList>
            <person name="Ichikawa N."/>
            <person name="Kimura A."/>
            <person name="Kitahashi Y."/>
            <person name="Komaki H."/>
            <person name="Oguchi A."/>
        </authorList>
    </citation>
    <scope>NUCLEOTIDE SEQUENCE [LARGE SCALE GENOMIC DNA]</scope>
    <source>
        <strain evidence="1 2">NBRC 16266</strain>
    </source>
</reference>
<evidence type="ECO:0008006" key="3">
    <source>
        <dbReference type="Google" id="ProtNLM"/>
    </source>
</evidence>
<protein>
    <recommendedName>
        <fullName evidence="3">Helix-turn-helix domain-containing protein</fullName>
    </recommendedName>
</protein>
<dbReference type="OrthoDB" id="9806039at2"/>
<keyword evidence="2" id="KW-1185">Reference proteome</keyword>